<evidence type="ECO:0000259" key="3">
    <source>
        <dbReference type="Pfam" id="PF13359"/>
    </source>
</evidence>
<dbReference type="OrthoDB" id="125313at2759"/>
<reference evidence="5" key="1">
    <citation type="submission" date="2017-03" db="EMBL/GenBank/DDBJ databases">
        <title>Phytopthora megakarya and P. palmivora, two closely related causual agents of cacao black pod achieved similar genome size and gene model numbers by different mechanisms.</title>
        <authorList>
            <person name="Ali S."/>
            <person name="Shao J."/>
            <person name="Larry D.J."/>
            <person name="Kronmiller B."/>
            <person name="Shen D."/>
            <person name="Strem M.D."/>
            <person name="Melnick R.L."/>
            <person name="Guiltinan M.J."/>
            <person name="Tyler B.M."/>
            <person name="Meinhardt L.W."/>
            <person name="Bailey B.A."/>
        </authorList>
    </citation>
    <scope>NUCLEOTIDE SEQUENCE [LARGE SCALE GENOMIC DNA]</scope>
    <source>
        <strain evidence="5">zdho120</strain>
    </source>
</reference>
<name>A0A225UJE2_9STRA</name>
<evidence type="ECO:0000313" key="4">
    <source>
        <dbReference type="EMBL" id="OWY93182.1"/>
    </source>
</evidence>
<dbReference type="AlphaFoldDB" id="A0A225UJE2"/>
<accession>A0A225UJE2</accession>
<evidence type="ECO:0000256" key="2">
    <source>
        <dbReference type="ARBA" id="ARBA00022723"/>
    </source>
</evidence>
<dbReference type="GO" id="GO:0046872">
    <property type="term" value="F:metal ion binding"/>
    <property type="evidence" value="ECO:0007669"/>
    <property type="project" value="UniProtKB-KW"/>
</dbReference>
<keyword evidence="2" id="KW-0479">Metal-binding</keyword>
<dbReference type="Proteomes" id="UP000198211">
    <property type="component" value="Unassembled WGS sequence"/>
</dbReference>
<gene>
    <name evidence="4" type="ORF">PHMEG_00037514</name>
</gene>
<proteinExistence type="predicted"/>
<keyword evidence="5" id="KW-1185">Reference proteome</keyword>
<evidence type="ECO:0000256" key="1">
    <source>
        <dbReference type="ARBA" id="ARBA00001968"/>
    </source>
</evidence>
<sequence length="215" mass="25039">MIDGTLLPLEFKPFKNGEDYYSRKGGYSLNALIMCDDVARVRDAVVGWPGCVHDNRVWSNSRVCHEPGRFFDHNQYLLGDSAFQPSPTMVPAFKKPPKSELDHQRKYFNTRLAKVRIKTEHCIGLLKTRFQFLRGIRIKLRRKASMRRLLRLTTCAFILHNLLIADPIPEDWKPDIKKYGKPLDDDDELNQPISRVGGGTERRSQLFHYLLEVRR</sequence>
<dbReference type="Pfam" id="PF13359">
    <property type="entry name" value="DDE_Tnp_4"/>
    <property type="match status" value="1"/>
</dbReference>
<dbReference type="STRING" id="4795.A0A225UJE2"/>
<organism evidence="4 5">
    <name type="scientific">Phytophthora megakarya</name>
    <dbReference type="NCBI Taxonomy" id="4795"/>
    <lineage>
        <taxon>Eukaryota</taxon>
        <taxon>Sar</taxon>
        <taxon>Stramenopiles</taxon>
        <taxon>Oomycota</taxon>
        <taxon>Peronosporomycetes</taxon>
        <taxon>Peronosporales</taxon>
        <taxon>Peronosporaceae</taxon>
        <taxon>Phytophthora</taxon>
    </lineage>
</organism>
<evidence type="ECO:0000313" key="5">
    <source>
        <dbReference type="Proteomes" id="UP000198211"/>
    </source>
</evidence>
<feature type="domain" description="DDE Tnp4" evidence="3">
    <location>
        <begin position="2"/>
        <end position="161"/>
    </location>
</feature>
<comment type="cofactor">
    <cofactor evidence="1">
        <name>a divalent metal cation</name>
        <dbReference type="ChEBI" id="CHEBI:60240"/>
    </cofactor>
</comment>
<dbReference type="InterPro" id="IPR027806">
    <property type="entry name" value="HARBI1_dom"/>
</dbReference>
<dbReference type="EMBL" id="NBNE01016553">
    <property type="protein sequence ID" value="OWY93182.1"/>
    <property type="molecule type" value="Genomic_DNA"/>
</dbReference>
<protein>
    <recommendedName>
        <fullName evidence="3">DDE Tnp4 domain-containing protein</fullName>
    </recommendedName>
</protein>
<comment type="caution">
    <text evidence="4">The sequence shown here is derived from an EMBL/GenBank/DDBJ whole genome shotgun (WGS) entry which is preliminary data.</text>
</comment>